<dbReference type="AlphaFoldDB" id="A0A6H1TVB5"/>
<evidence type="ECO:0000313" key="2">
    <source>
        <dbReference type="Proteomes" id="UP000500857"/>
    </source>
</evidence>
<dbReference type="EMBL" id="CP051167">
    <property type="protein sequence ID" value="QIZ70501.1"/>
    <property type="molecule type" value="Genomic_DNA"/>
</dbReference>
<protein>
    <submittedName>
        <fullName evidence="1">Uncharacterized protein</fullName>
    </submittedName>
</protein>
<keyword evidence="2" id="KW-1185">Reference proteome</keyword>
<organism evidence="1 2">
    <name type="scientific">Oxynema aestuarii AP17</name>
    <dbReference type="NCBI Taxonomy" id="2064643"/>
    <lineage>
        <taxon>Bacteria</taxon>
        <taxon>Bacillati</taxon>
        <taxon>Cyanobacteriota</taxon>
        <taxon>Cyanophyceae</taxon>
        <taxon>Oscillatoriophycideae</taxon>
        <taxon>Oscillatoriales</taxon>
        <taxon>Oscillatoriaceae</taxon>
        <taxon>Oxynema</taxon>
        <taxon>Oxynema aestuarii</taxon>
    </lineage>
</organism>
<dbReference type="KEGG" id="oxy:HCG48_07840"/>
<evidence type="ECO:0000313" key="1">
    <source>
        <dbReference type="EMBL" id="QIZ70501.1"/>
    </source>
</evidence>
<dbReference type="RefSeq" id="WP_168568656.1">
    <property type="nucleotide sequence ID" value="NZ_CP051167.1"/>
</dbReference>
<name>A0A6H1TVB5_9CYAN</name>
<gene>
    <name evidence="1" type="ORF">HCG48_07840</name>
</gene>
<dbReference type="Proteomes" id="UP000500857">
    <property type="component" value="Chromosome"/>
</dbReference>
<accession>A0A6H1TVB5</accession>
<proteinExistence type="predicted"/>
<reference evidence="1 2" key="1">
    <citation type="submission" date="2020-04" db="EMBL/GenBank/DDBJ databases">
        <authorList>
            <person name="Basu S."/>
            <person name="Maruthanayagam V."/>
            <person name="Chakraborty S."/>
            <person name="Pramanik A."/>
            <person name="Mukherjee J."/>
            <person name="Brink B."/>
        </authorList>
    </citation>
    <scope>NUCLEOTIDE SEQUENCE [LARGE SCALE GENOMIC DNA]</scope>
    <source>
        <strain evidence="1 2">AP17</strain>
    </source>
</reference>
<sequence length="83" mass="9546">MLDLKAVQAAELIERVFAEDRIFESICGDWDRVQVELGLKSRESLRKNKETQFPLLDELLTLHKQESAPPKRYEGVCGQATEK</sequence>